<keyword evidence="5 6" id="KW-0472">Membrane</keyword>
<feature type="transmembrane region" description="Helical" evidence="6">
    <location>
        <begin position="190"/>
        <end position="208"/>
    </location>
</feature>
<evidence type="ECO:0000256" key="3">
    <source>
        <dbReference type="ARBA" id="ARBA00022692"/>
    </source>
</evidence>
<dbReference type="PANTHER" id="PTHR30086">
    <property type="entry name" value="ARGININE EXPORTER PROTEIN ARGO"/>
    <property type="match status" value="1"/>
</dbReference>
<proteinExistence type="predicted"/>
<keyword evidence="3 6" id="KW-0812">Transmembrane</keyword>
<evidence type="ECO:0000256" key="4">
    <source>
        <dbReference type="ARBA" id="ARBA00022989"/>
    </source>
</evidence>
<evidence type="ECO:0000256" key="6">
    <source>
        <dbReference type="SAM" id="Phobius"/>
    </source>
</evidence>
<keyword evidence="8" id="KW-1185">Reference proteome</keyword>
<dbReference type="InterPro" id="IPR001123">
    <property type="entry name" value="LeuE-type"/>
</dbReference>
<sequence>MFEEILKAVACGIILALTIGPVFFVLIETSVTKGFRAALSFDLGVIFADILFILVAFFSTTKILEKVKDDPNLLIFGGALLFIYGLISFVKTSKSFRKIIREHRSVTIKKNYFELFFKGFLLNFINFGVLGVWIATIVLAESVTSSPNGVVIFLSTVLLTYLATDLLKIFLAKKLKSKLTPRRVFNMKKIVSLIILFIGLGLVVQGFFPSGMAKVQKKIEKTTQYN</sequence>
<organism evidence="7 8">
    <name type="scientific">Pseudofulvibacter geojedonensis</name>
    <dbReference type="NCBI Taxonomy" id="1123758"/>
    <lineage>
        <taxon>Bacteria</taxon>
        <taxon>Pseudomonadati</taxon>
        <taxon>Bacteroidota</taxon>
        <taxon>Flavobacteriia</taxon>
        <taxon>Flavobacteriales</taxon>
        <taxon>Flavobacteriaceae</taxon>
        <taxon>Pseudofulvibacter</taxon>
    </lineage>
</organism>
<evidence type="ECO:0000256" key="2">
    <source>
        <dbReference type="ARBA" id="ARBA00022475"/>
    </source>
</evidence>
<dbReference type="RefSeq" id="WP_377716208.1">
    <property type="nucleotide sequence ID" value="NZ_JBHTJM010000009.1"/>
</dbReference>
<evidence type="ECO:0000256" key="5">
    <source>
        <dbReference type="ARBA" id="ARBA00023136"/>
    </source>
</evidence>
<gene>
    <name evidence="7" type="ORF">ACFQ1O_11695</name>
</gene>
<name>A0ABW3I499_9FLAO</name>
<keyword evidence="4 6" id="KW-1133">Transmembrane helix</keyword>
<feature type="transmembrane region" description="Helical" evidence="6">
    <location>
        <begin position="150"/>
        <end position="170"/>
    </location>
</feature>
<dbReference type="PANTHER" id="PTHR30086:SF20">
    <property type="entry name" value="ARGININE EXPORTER PROTEIN ARGO-RELATED"/>
    <property type="match status" value="1"/>
</dbReference>
<evidence type="ECO:0000313" key="7">
    <source>
        <dbReference type="EMBL" id="MFD0964668.1"/>
    </source>
</evidence>
<feature type="transmembrane region" description="Helical" evidence="6">
    <location>
        <begin position="73"/>
        <end position="91"/>
    </location>
</feature>
<reference evidence="8" key="1">
    <citation type="journal article" date="2019" name="Int. J. Syst. Evol. Microbiol.">
        <title>The Global Catalogue of Microorganisms (GCM) 10K type strain sequencing project: providing services to taxonomists for standard genome sequencing and annotation.</title>
        <authorList>
            <consortium name="The Broad Institute Genomics Platform"/>
            <consortium name="The Broad Institute Genome Sequencing Center for Infectious Disease"/>
            <person name="Wu L."/>
            <person name="Ma J."/>
        </authorList>
    </citation>
    <scope>NUCLEOTIDE SEQUENCE [LARGE SCALE GENOMIC DNA]</scope>
    <source>
        <strain evidence="8">CCUG 62114</strain>
    </source>
</reference>
<accession>A0ABW3I499</accession>
<comment type="subcellular location">
    <subcellularLocation>
        <location evidence="1">Cell membrane</location>
        <topology evidence="1">Multi-pass membrane protein</topology>
    </subcellularLocation>
</comment>
<comment type="caution">
    <text evidence="7">The sequence shown here is derived from an EMBL/GenBank/DDBJ whole genome shotgun (WGS) entry which is preliminary data.</text>
</comment>
<feature type="transmembrane region" description="Helical" evidence="6">
    <location>
        <begin position="112"/>
        <end position="138"/>
    </location>
</feature>
<evidence type="ECO:0000313" key="8">
    <source>
        <dbReference type="Proteomes" id="UP001596997"/>
    </source>
</evidence>
<dbReference type="Proteomes" id="UP001596997">
    <property type="component" value="Unassembled WGS sequence"/>
</dbReference>
<keyword evidence="2" id="KW-1003">Cell membrane</keyword>
<feature type="transmembrane region" description="Helical" evidence="6">
    <location>
        <begin position="6"/>
        <end position="27"/>
    </location>
</feature>
<feature type="transmembrane region" description="Helical" evidence="6">
    <location>
        <begin position="39"/>
        <end position="61"/>
    </location>
</feature>
<dbReference type="Pfam" id="PF01810">
    <property type="entry name" value="LysE"/>
    <property type="match status" value="1"/>
</dbReference>
<evidence type="ECO:0000256" key="1">
    <source>
        <dbReference type="ARBA" id="ARBA00004651"/>
    </source>
</evidence>
<dbReference type="EMBL" id="JBHTJM010000009">
    <property type="protein sequence ID" value="MFD0964668.1"/>
    <property type="molecule type" value="Genomic_DNA"/>
</dbReference>
<protein>
    <submittedName>
        <fullName evidence="7">LysE family translocator</fullName>
    </submittedName>
</protein>